<evidence type="ECO:0000313" key="2">
    <source>
        <dbReference type="Proteomes" id="UP000298246"/>
    </source>
</evidence>
<dbReference type="InterPro" id="IPR045751">
    <property type="entry name" value="DUF6179"/>
</dbReference>
<accession>A0A4Y8PTI0</accession>
<organism evidence="1 2">
    <name type="scientific">Paenibacillus athensensis</name>
    <dbReference type="NCBI Taxonomy" id="1967502"/>
    <lineage>
        <taxon>Bacteria</taxon>
        <taxon>Bacillati</taxon>
        <taxon>Bacillota</taxon>
        <taxon>Bacilli</taxon>
        <taxon>Bacillales</taxon>
        <taxon>Paenibacillaceae</taxon>
        <taxon>Paenibacillus</taxon>
    </lineage>
</organism>
<dbReference type="Proteomes" id="UP000298246">
    <property type="component" value="Unassembled WGS sequence"/>
</dbReference>
<dbReference type="RefSeq" id="WP_134756342.1">
    <property type="nucleotide sequence ID" value="NZ_MYFO02000019.1"/>
</dbReference>
<gene>
    <name evidence="1" type="ORF">B5M42_20790</name>
</gene>
<keyword evidence="2" id="KW-1185">Reference proteome</keyword>
<evidence type="ECO:0000313" key="1">
    <source>
        <dbReference type="EMBL" id="TFE84213.1"/>
    </source>
</evidence>
<dbReference type="EMBL" id="MYFO01000037">
    <property type="protein sequence ID" value="TFE84213.1"/>
    <property type="molecule type" value="Genomic_DNA"/>
</dbReference>
<comment type="caution">
    <text evidence="1">The sequence shown here is derived from an EMBL/GenBank/DDBJ whole genome shotgun (WGS) entry which is preliminary data.</text>
</comment>
<reference evidence="1 2" key="1">
    <citation type="submission" date="2017-03" db="EMBL/GenBank/DDBJ databases">
        <title>Isolation of Levoglucosan Utilizing Bacteria.</title>
        <authorList>
            <person name="Arya A.S."/>
        </authorList>
    </citation>
    <scope>NUCLEOTIDE SEQUENCE [LARGE SCALE GENOMIC DNA]</scope>
    <source>
        <strain evidence="1 2">MEC069</strain>
    </source>
</reference>
<dbReference type="AlphaFoldDB" id="A0A4Y8PTI0"/>
<sequence>MNADQTGAWPAVQSGKRLHPERLARGSYTVALLAEGQRAGRLGRTEALEAQSGLMRVLERLIRQRTKGESSSIAAETAESLLASILYATDLELRMAGEPERALERLRTEGIVRIHHCGVERVAGLFTDAKRLYGELRRSKLALPVDAYQLTIDESLPVFMKKYDVVFEAHNTMASIDYPLAADDTSLTGITYIHQYMERLLLETRLVGLFPLEDVLGLLADYGDVCRFDYRIELFNIFELVLEMALFSLLSGGSARELRLAPERLPGIKLRLAAWDLSTIRAWINRAQEELCREWALSDPQWLAYMRLGESNLAQRLHHAVRHDSLEAVVITTRAPRSKPETMSFGAADRMSDMQLRKRLEQLADCASAEAKIKLIQANFRSLHDYLDMLEADILYGAEYETLFAAFGDTELAVLAKITLYEELRGSSSDLLAAVHAKRSAEAEWQQRLLDFLNGLSARRLAAIGERLETLDVGEFSFR</sequence>
<protein>
    <submittedName>
        <fullName evidence="1">Uncharacterized protein</fullName>
    </submittedName>
</protein>
<dbReference type="OrthoDB" id="3173587at2"/>
<proteinExistence type="predicted"/>
<name>A0A4Y8PTI0_9BACL</name>
<dbReference type="Pfam" id="PF19677">
    <property type="entry name" value="DUF6179"/>
    <property type="match status" value="1"/>
</dbReference>